<dbReference type="SUPFAM" id="SSF55874">
    <property type="entry name" value="ATPase domain of HSP90 chaperone/DNA topoisomerase II/histidine kinase"/>
    <property type="match status" value="1"/>
</dbReference>
<sequence length="131" mass="13860">MTPLLLDVPVAPGLSVSALRRWLTAALSALGEDHLYDVQLVVTELVTNVLDHTPGTGRLRLLHHLDPCRVVVEVDDTSPAAPVYGRSRLGENRGRGIVVVDRISAEWGCRPLAGGGAVSGKTVFAVVDCTG</sequence>
<dbReference type="GO" id="GO:0004674">
    <property type="term" value="F:protein serine/threonine kinase activity"/>
    <property type="evidence" value="ECO:0007669"/>
    <property type="project" value="UniProtKB-KW"/>
</dbReference>
<dbReference type="STRING" id="200378.SAMN05216553_10379"/>
<proteinExistence type="predicted"/>
<keyword evidence="1" id="KW-0723">Serine/threonine-protein kinase</keyword>
<keyword evidence="3" id="KW-0808">Transferase</keyword>
<accession>A0A1G7NLC1</accession>
<dbReference type="InterPro" id="IPR050267">
    <property type="entry name" value="Anti-sigma-factor_SerPK"/>
</dbReference>
<dbReference type="AlphaFoldDB" id="A0A1G7NLC1"/>
<dbReference type="Proteomes" id="UP000199623">
    <property type="component" value="Unassembled WGS sequence"/>
</dbReference>
<dbReference type="EMBL" id="FNCC01000003">
    <property type="protein sequence ID" value="SDF74741.1"/>
    <property type="molecule type" value="Genomic_DNA"/>
</dbReference>
<evidence type="ECO:0000256" key="1">
    <source>
        <dbReference type="ARBA" id="ARBA00022527"/>
    </source>
</evidence>
<name>A0A1G7NLC1_9PSEU</name>
<dbReference type="InterPro" id="IPR003594">
    <property type="entry name" value="HATPase_dom"/>
</dbReference>
<dbReference type="PANTHER" id="PTHR35526:SF3">
    <property type="entry name" value="ANTI-SIGMA-F FACTOR RSBW"/>
    <property type="match status" value="1"/>
</dbReference>
<dbReference type="PANTHER" id="PTHR35526">
    <property type="entry name" value="ANTI-SIGMA-F FACTOR RSBW-RELATED"/>
    <property type="match status" value="1"/>
</dbReference>
<dbReference type="Gene3D" id="3.30.565.10">
    <property type="entry name" value="Histidine kinase-like ATPase, C-terminal domain"/>
    <property type="match status" value="1"/>
</dbReference>
<keyword evidence="3" id="KW-0418">Kinase</keyword>
<evidence type="ECO:0000313" key="3">
    <source>
        <dbReference type="EMBL" id="SDF74741.1"/>
    </source>
</evidence>
<dbReference type="InterPro" id="IPR036890">
    <property type="entry name" value="HATPase_C_sf"/>
</dbReference>
<reference evidence="4" key="1">
    <citation type="submission" date="2016-10" db="EMBL/GenBank/DDBJ databases">
        <authorList>
            <person name="Varghese N."/>
            <person name="Submissions S."/>
        </authorList>
    </citation>
    <scope>NUCLEOTIDE SEQUENCE [LARGE SCALE GENOMIC DNA]</scope>
    <source>
        <strain evidence="4">CGMCC 4.3506</strain>
    </source>
</reference>
<keyword evidence="4" id="KW-1185">Reference proteome</keyword>
<organism evidence="3 4">
    <name type="scientific">Lentzea fradiae</name>
    <dbReference type="NCBI Taxonomy" id="200378"/>
    <lineage>
        <taxon>Bacteria</taxon>
        <taxon>Bacillati</taxon>
        <taxon>Actinomycetota</taxon>
        <taxon>Actinomycetes</taxon>
        <taxon>Pseudonocardiales</taxon>
        <taxon>Pseudonocardiaceae</taxon>
        <taxon>Lentzea</taxon>
    </lineage>
</organism>
<dbReference type="Pfam" id="PF13581">
    <property type="entry name" value="HATPase_c_2"/>
    <property type="match status" value="1"/>
</dbReference>
<dbReference type="OrthoDB" id="3478628at2"/>
<protein>
    <submittedName>
        <fullName evidence="3">Anti-sigma regulatory factor (Ser/Thr protein kinase)</fullName>
    </submittedName>
</protein>
<feature type="domain" description="Histidine kinase/HSP90-like ATPase" evidence="2">
    <location>
        <begin position="15"/>
        <end position="106"/>
    </location>
</feature>
<evidence type="ECO:0000259" key="2">
    <source>
        <dbReference type="Pfam" id="PF13581"/>
    </source>
</evidence>
<evidence type="ECO:0000313" key="4">
    <source>
        <dbReference type="Proteomes" id="UP000199623"/>
    </source>
</evidence>
<dbReference type="CDD" id="cd16936">
    <property type="entry name" value="HATPase_RsbW-like"/>
    <property type="match status" value="1"/>
</dbReference>
<gene>
    <name evidence="3" type="ORF">SAMN05216553_10379</name>
</gene>
<dbReference type="RefSeq" id="WP_090047058.1">
    <property type="nucleotide sequence ID" value="NZ_FNCC01000003.1"/>
</dbReference>